<proteinExistence type="predicted"/>
<reference evidence="1 3" key="1">
    <citation type="journal article" date="2014" name="BMC Genomics">
        <title>Genome sequence of Anopheles sinensis provides insight into genetics basis of mosquito competence for malaria parasites.</title>
        <authorList>
            <person name="Zhou D."/>
            <person name="Zhang D."/>
            <person name="Ding G."/>
            <person name="Shi L."/>
            <person name="Hou Q."/>
            <person name="Ye Y."/>
            <person name="Xu Y."/>
            <person name="Zhou H."/>
            <person name="Xiong C."/>
            <person name="Li S."/>
            <person name="Yu J."/>
            <person name="Hong S."/>
            <person name="Yu X."/>
            <person name="Zou P."/>
            <person name="Chen C."/>
            <person name="Chang X."/>
            <person name="Wang W."/>
            <person name="Lv Y."/>
            <person name="Sun Y."/>
            <person name="Ma L."/>
            <person name="Shen B."/>
            <person name="Zhu C."/>
        </authorList>
    </citation>
    <scope>NUCLEOTIDE SEQUENCE [LARGE SCALE GENOMIC DNA]</scope>
</reference>
<keyword evidence="3" id="KW-1185">Reference proteome</keyword>
<dbReference type="EMBL" id="KE524565">
    <property type="protein sequence ID" value="KFB35528.1"/>
    <property type="molecule type" value="Genomic_DNA"/>
</dbReference>
<reference evidence="2" key="2">
    <citation type="submission" date="2020-05" db="UniProtKB">
        <authorList>
            <consortium name="EnsemblMetazoa"/>
        </authorList>
    </citation>
    <scope>IDENTIFICATION</scope>
</reference>
<dbReference type="EnsemblMetazoa" id="ASIC002329-RA">
    <property type="protein sequence ID" value="ASIC002329-PA"/>
    <property type="gene ID" value="ASIC002329"/>
</dbReference>
<protein>
    <submittedName>
        <fullName evidence="1 2">Radical SAM protein</fullName>
    </submittedName>
</protein>
<dbReference type="Proteomes" id="UP000030765">
    <property type="component" value="Unassembled WGS sequence"/>
</dbReference>
<sequence length="97" mass="10795">MAKTPPKAGGSMADYAFRHRITYRKHSTPTATEASEVLMASGCGDGRNGEKCGGAGIRGKHKHGEYEHEHHIFLSKVQRLMVDLESQHRFAAYDLLR</sequence>
<evidence type="ECO:0000313" key="1">
    <source>
        <dbReference type="EMBL" id="KFB35528.1"/>
    </source>
</evidence>
<evidence type="ECO:0000313" key="2">
    <source>
        <dbReference type="EnsemblMetazoa" id="ASIC002329-PA"/>
    </source>
</evidence>
<organism evidence="1">
    <name type="scientific">Anopheles sinensis</name>
    <name type="common">Mosquito</name>
    <dbReference type="NCBI Taxonomy" id="74873"/>
    <lineage>
        <taxon>Eukaryota</taxon>
        <taxon>Metazoa</taxon>
        <taxon>Ecdysozoa</taxon>
        <taxon>Arthropoda</taxon>
        <taxon>Hexapoda</taxon>
        <taxon>Insecta</taxon>
        <taxon>Pterygota</taxon>
        <taxon>Neoptera</taxon>
        <taxon>Endopterygota</taxon>
        <taxon>Diptera</taxon>
        <taxon>Nematocera</taxon>
        <taxon>Culicoidea</taxon>
        <taxon>Culicidae</taxon>
        <taxon>Anophelinae</taxon>
        <taxon>Anopheles</taxon>
    </lineage>
</organism>
<gene>
    <name evidence="1" type="ORF">ZHAS_00002329</name>
</gene>
<dbReference type="VEuPathDB" id="VectorBase:ASIC002329"/>
<name>A0A084VC34_ANOSI</name>
<evidence type="ECO:0000313" key="3">
    <source>
        <dbReference type="Proteomes" id="UP000030765"/>
    </source>
</evidence>
<dbReference type="EMBL" id="ATLV01010158">
    <property type="status" value="NOT_ANNOTATED_CDS"/>
    <property type="molecule type" value="Genomic_DNA"/>
</dbReference>
<accession>A0A084VC34</accession>
<dbReference type="AlphaFoldDB" id="A0A084VC34"/>